<dbReference type="OrthoDB" id="2017693at2759"/>
<evidence type="ECO:0000256" key="3">
    <source>
        <dbReference type="SAM" id="Phobius"/>
    </source>
</evidence>
<comment type="caution">
    <text evidence="4">The sequence shown here is derived from an EMBL/GenBank/DDBJ whole genome shotgun (WGS) entry which is preliminary data.</text>
</comment>
<dbReference type="SUPFAM" id="SSF54913">
    <property type="entry name" value="GlnB-like"/>
    <property type="match status" value="1"/>
</dbReference>
<dbReference type="EMBL" id="BFAA01018191">
    <property type="protein sequence ID" value="GCB77757.1"/>
    <property type="molecule type" value="Genomic_DNA"/>
</dbReference>
<keyword evidence="3" id="KW-1133">Transmembrane helix</keyword>
<dbReference type="STRING" id="75743.A0A401PX79"/>
<comment type="similarity">
    <text evidence="1">Belongs to the CutA family.</text>
</comment>
<dbReference type="PANTHER" id="PTHR23419">
    <property type="entry name" value="DIVALENT CATION TOLERANCE CUTA-RELATED"/>
    <property type="match status" value="1"/>
</dbReference>
<dbReference type="GO" id="GO:0005507">
    <property type="term" value="F:copper ion binding"/>
    <property type="evidence" value="ECO:0007669"/>
    <property type="project" value="TreeGrafter"/>
</dbReference>
<dbReference type="Pfam" id="PF03091">
    <property type="entry name" value="CutA1"/>
    <property type="match status" value="1"/>
</dbReference>
<comment type="subunit">
    <text evidence="2">Homotrimer.</text>
</comment>
<dbReference type="GO" id="GO:0010038">
    <property type="term" value="P:response to metal ion"/>
    <property type="evidence" value="ECO:0007669"/>
    <property type="project" value="InterPro"/>
</dbReference>
<keyword evidence="3" id="KW-0472">Membrane</keyword>
<dbReference type="OMA" id="IARDIMG"/>
<dbReference type="Gene3D" id="3.30.70.120">
    <property type="match status" value="1"/>
</dbReference>
<dbReference type="InterPro" id="IPR004323">
    <property type="entry name" value="Ion_tolerance_CutA"/>
</dbReference>
<keyword evidence="3" id="KW-0812">Transmembrane</keyword>
<gene>
    <name evidence="4" type="ORF">scyTo_0021132</name>
</gene>
<sequence length="118" mass="13364">MQRFQSSWRPGFGHVPLVLIMALLLYPGLKNIVVYLHSAVTGSYISGTHSVVFISCPNEQVGKIIARTIMEKKLAACVNIVPEVFSMYNWDSEITETIEVLMVIKTRSTKMRELTEFI</sequence>
<accession>A0A401PX79</accession>
<organism evidence="4 5">
    <name type="scientific">Scyliorhinus torazame</name>
    <name type="common">Cloudy catshark</name>
    <name type="synonym">Catulus torazame</name>
    <dbReference type="NCBI Taxonomy" id="75743"/>
    <lineage>
        <taxon>Eukaryota</taxon>
        <taxon>Metazoa</taxon>
        <taxon>Chordata</taxon>
        <taxon>Craniata</taxon>
        <taxon>Vertebrata</taxon>
        <taxon>Chondrichthyes</taxon>
        <taxon>Elasmobranchii</taxon>
        <taxon>Galeomorphii</taxon>
        <taxon>Galeoidea</taxon>
        <taxon>Carcharhiniformes</taxon>
        <taxon>Scyliorhinidae</taxon>
        <taxon>Scyliorhinus</taxon>
    </lineage>
</organism>
<evidence type="ECO:0000256" key="2">
    <source>
        <dbReference type="ARBA" id="ARBA00011233"/>
    </source>
</evidence>
<dbReference type="InterPro" id="IPR015867">
    <property type="entry name" value="N-reg_PII/ATP_PRibTrfase_C"/>
</dbReference>
<evidence type="ECO:0000313" key="4">
    <source>
        <dbReference type="EMBL" id="GCB77757.1"/>
    </source>
</evidence>
<dbReference type="InterPro" id="IPR011322">
    <property type="entry name" value="N-reg_PII-like_a/b"/>
</dbReference>
<dbReference type="Proteomes" id="UP000288216">
    <property type="component" value="Unassembled WGS sequence"/>
</dbReference>
<keyword evidence="5" id="KW-1185">Reference proteome</keyword>
<dbReference type="PANTHER" id="PTHR23419:SF2">
    <property type="entry name" value="CUTA DIVALENT CATION TOLERANCE HOMOLOG-LIKE"/>
    <property type="match status" value="1"/>
</dbReference>
<name>A0A401PX79_SCYTO</name>
<feature type="non-terminal residue" evidence="4">
    <location>
        <position position="118"/>
    </location>
</feature>
<feature type="transmembrane region" description="Helical" evidence="3">
    <location>
        <begin position="12"/>
        <end position="29"/>
    </location>
</feature>
<evidence type="ECO:0000256" key="1">
    <source>
        <dbReference type="ARBA" id="ARBA00010169"/>
    </source>
</evidence>
<evidence type="ECO:0008006" key="6">
    <source>
        <dbReference type="Google" id="ProtNLM"/>
    </source>
</evidence>
<reference evidence="4 5" key="1">
    <citation type="journal article" date="2018" name="Nat. Ecol. Evol.">
        <title>Shark genomes provide insights into elasmobranch evolution and the origin of vertebrates.</title>
        <authorList>
            <person name="Hara Y"/>
            <person name="Yamaguchi K"/>
            <person name="Onimaru K"/>
            <person name="Kadota M"/>
            <person name="Koyanagi M"/>
            <person name="Keeley SD"/>
            <person name="Tatsumi K"/>
            <person name="Tanaka K"/>
            <person name="Motone F"/>
            <person name="Kageyama Y"/>
            <person name="Nozu R"/>
            <person name="Adachi N"/>
            <person name="Nishimura O"/>
            <person name="Nakagawa R"/>
            <person name="Tanegashima C"/>
            <person name="Kiyatake I"/>
            <person name="Matsumoto R"/>
            <person name="Murakumo K"/>
            <person name="Nishida K"/>
            <person name="Terakita A"/>
            <person name="Kuratani S"/>
            <person name="Sato K"/>
            <person name="Hyodo S Kuraku.S."/>
        </authorList>
    </citation>
    <scope>NUCLEOTIDE SEQUENCE [LARGE SCALE GENOMIC DNA]</scope>
</reference>
<protein>
    <recommendedName>
        <fullName evidence="6">CutA1 divalent ion tolerance protein</fullName>
    </recommendedName>
</protein>
<dbReference type="AlphaFoldDB" id="A0A401PX79"/>
<proteinExistence type="inferred from homology"/>
<evidence type="ECO:0000313" key="5">
    <source>
        <dbReference type="Proteomes" id="UP000288216"/>
    </source>
</evidence>